<dbReference type="AlphaFoldDB" id="A0A9X3EQU9"/>
<comment type="caution">
    <text evidence="1">The sequence shown here is derived from an EMBL/GenBank/DDBJ whole genome shotgun (WGS) entry which is preliminary data.</text>
</comment>
<sequence>MIPEDKRKLLEGLYEVSFELYRASGPDRGRAHAIWWERRDADDDPLGVMERLATDIGGYVSRIVDRLEFDDLEQAIPHLRRMVVLDDPTLQRFGREHAGEYPDIMRYLQMLETCRCEALAILEAVRNARA</sequence>
<evidence type="ECO:0000313" key="1">
    <source>
        <dbReference type="EMBL" id="MCY1007689.1"/>
    </source>
</evidence>
<name>A0A9X3EQU9_9BACT</name>
<reference evidence="1" key="1">
    <citation type="submission" date="2022-11" db="EMBL/GenBank/DDBJ databases">
        <title>Minimal conservation of predation-associated metabolite biosynthetic gene clusters underscores biosynthetic potential of Myxococcota including descriptions for ten novel species: Archangium lansinium sp. nov., Myxococcus landrumus sp. nov., Nannocystis bai.</title>
        <authorList>
            <person name="Ahearne A."/>
            <person name="Stevens C."/>
            <person name="Phillips K."/>
        </authorList>
    </citation>
    <scope>NUCLEOTIDE SEQUENCE</scope>
    <source>
        <strain evidence="1">Na p29</strain>
    </source>
</reference>
<gene>
    <name evidence="1" type="ORF">OV079_19465</name>
</gene>
<dbReference type="RefSeq" id="WP_267770330.1">
    <property type="nucleotide sequence ID" value="NZ_JAPNKE010000002.1"/>
</dbReference>
<organism evidence="1 2">
    <name type="scientific">Nannocystis pusilla</name>
    <dbReference type="NCBI Taxonomy" id="889268"/>
    <lineage>
        <taxon>Bacteria</taxon>
        <taxon>Pseudomonadati</taxon>
        <taxon>Myxococcota</taxon>
        <taxon>Polyangia</taxon>
        <taxon>Nannocystales</taxon>
        <taxon>Nannocystaceae</taxon>
        <taxon>Nannocystis</taxon>
    </lineage>
</organism>
<evidence type="ECO:0000313" key="2">
    <source>
        <dbReference type="Proteomes" id="UP001150924"/>
    </source>
</evidence>
<dbReference type="EMBL" id="JAPNKE010000002">
    <property type="protein sequence ID" value="MCY1007689.1"/>
    <property type="molecule type" value="Genomic_DNA"/>
</dbReference>
<dbReference type="Proteomes" id="UP001150924">
    <property type="component" value="Unassembled WGS sequence"/>
</dbReference>
<keyword evidence="2" id="KW-1185">Reference proteome</keyword>
<protein>
    <submittedName>
        <fullName evidence="1">Uncharacterized protein</fullName>
    </submittedName>
</protein>
<proteinExistence type="predicted"/>
<accession>A0A9X3EQU9</accession>